<dbReference type="Proteomes" id="UP000194885">
    <property type="component" value="Unassembled WGS sequence"/>
</dbReference>
<proteinExistence type="predicted"/>
<comment type="caution">
    <text evidence="1">The sequence shown here is derived from an EMBL/GenBank/DDBJ whole genome shotgun (WGS) entry which is preliminary data.</text>
</comment>
<gene>
    <name evidence="1" type="ORF">A5810_003019</name>
</gene>
<dbReference type="RefSeq" id="WP_086323955.1">
    <property type="nucleotide sequence ID" value="NZ_NGKW01000018.1"/>
</dbReference>
<organism evidence="1 2">
    <name type="scientific">Enterococcus faecium</name>
    <name type="common">Streptococcus faecium</name>
    <dbReference type="NCBI Taxonomy" id="1352"/>
    <lineage>
        <taxon>Bacteria</taxon>
        <taxon>Bacillati</taxon>
        <taxon>Bacillota</taxon>
        <taxon>Bacilli</taxon>
        <taxon>Lactobacillales</taxon>
        <taxon>Enterococcaceae</taxon>
        <taxon>Enterococcus</taxon>
    </lineage>
</organism>
<dbReference type="AlphaFoldDB" id="A0A242AZX4"/>
<sequence length="121" mass="13979">MAEKALRMKKEFLGDVFLLGSREPNPPKEINGVSGRYVQLQAECSREEQPAFFVYLTAEEDKKLRIPEKEVRISFESANFVFRKERVNSRETNDMGQTERRTTGYQDVGVFLTGVKIEEVL</sequence>
<reference evidence="1 2" key="1">
    <citation type="submission" date="2017-05" db="EMBL/GenBank/DDBJ databases">
        <title>The Genome Sequence of Enterococcus faecium 7H8_DIV0219.</title>
        <authorList>
            <consortium name="The Broad Institute Genomics Platform"/>
            <consortium name="The Broad Institute Genomic Center for Infectious Diseases"/>
            <person name="Earl A."/>
            <person name="Manson A."/>
            <person name="Schwartman J."/>
            <person name="Gilmore M."/>
            <person name="Abouelleil A."/>
            <person name="Cao P."/>
            <person name="Chapman S."/>
            <person name="Cusick C."/>
            <person name="Shea T."/>
            <person name="Young S."/>
            <person name="Neafsey D."/>
            <person name="Nusbaum C."/>
            <person name="Birren B."/>
        </authorList>
    </citation>
    <scope>NUCLEOTIDE SEQUENCE [LARGE SCALE GENOMIC DNA]</scope>
    <source>
        <strain evidence="1 2">7H8_DIV0219</strain>
    </source>
</reference>
<name>A0A242AZX4_ENTFC</name>
<dbReference type="EMBL" id="NGKW01000018">
    <property type="protein sequence ID" value="OTN86621.1"/>
    <property type="molecule type" value="Genomic_DNA"/>
</dbReference>
<evidence type="ECO:0000313" key="2">
    <source>
        <dbReference type="Proteomes" id="UP000194885"/>
    </source>
</evidence>
<accession>A0A242AZX4</accession>
<evidence type="ECO:0000313" key="1">
    <source>
        <dbReference type="EMBL" id="OTN86621.1"/>
    </source>
</evidence>
<protein>
    <submittedName>
        <fullName evidence="1">Uncharacterized protein</fullName>
    </submittedName>
</protein>